<name>A0A8J3Y996_9ACTN</name>
<feature type="transmembrane region" description="Helical" evidence="1">
    <location>
        <begin position="61"/>
        <end position="84"/>
    </location>
</feature>
<keyword evidence="1" id="KW-0472">Membrane</keyword>
<keyword evidence="1" id="KW-1133">Transmembrane helix</keyword>
<accession>A0A8J3Y996</accession>
<evidence type="ECO:0008006" key="4">
    <source>
        <dbReference type="Google" id="ProtNLM"/>
    </source>
</evidence>
<keyword evidence="3" id="KW-1185">Reference proteome</keyword>
<evidence type="ECO:0000313" key="3">
    <source>
        <dbReference type="Proteomes" id="UP000652013"/>
    </source>
</evidence>
<gene>
    <name evidence="2" type="ORF">Sya03_36000</name>
</gene>
<dbReference type="Proteomes" id="UP000652013">
    <property type="component" value="Unassembled WGS sequence"/>
</dbReference>
<proteinExistence type="predicted"/>
<evidence type="ECO:0000313" key="2">
    <source>
        <dbReference type="EMBL" id="GIJ04248.1"/>
    </source>
</evidence>
<organism evidence="2 3">
    <name type="scientific">Spirilliplanes yamanashiensis</name>
    <dbReference type="NCBI Taxonomy" id="42233"/>
    <lineage>
        <taxon>Bacteria</taxon>
        <taxon>Bacillati</taxon>
        <taxon>Actinomycetota</taxon>
        <taxon>Actinomycetes</taxon>
        <taxon>Micromonosporales</taxon>
        <taxon>Micromonosporaceae</taxon>
        <taxon>Spirilliplanes</taxon>
    </lineage>
</organism>
<reference evidence="2" key="1">
    <citation type="submission" date="2021-01" db="EMBL/GenBank/DDBJ databases">
        <title>Whole genome shotgun sequence of Spirilliplanes yamanashiensis NBRC 15828.</title>
        <authorList>
            <person name="Komaki H."/>
            <person name="Tamura T."/>
        </authorList>
    </citation>
    <scope>NUCLEOTIDE SEQUENCE</scope>
    <source>
        <strain evidence="2">NBRC 15828</strain>
    </source>
</reference>
<dbReference type="RefSeq" id="WP_203939472.1">
    <property type="nucleotide sequence ID" value="NZ_BAAAGJ010000002.1"/>
</dbReference>
<dbReference type="AlphaFoldDB" id="A0A8J3Y996"/>
<keyword evidence="1" id="KW-0812">Transmembrane</keyword>
<evidence type="ECO:0000256" key="1">
    <source>
        <dbReference type="SAM" id="Phobius"/>
    </source>
</evidence>
<feature type="transmembrane region" description="Helical" evidence="1">
    <location>
        <begin position="24"/>
        <end position="49"/>
    </location>
</feature>
<sequence length="92" mass="9557">MTPPPYGQQPYGQPAPAANDKTTLWGVLGIVFALCCTPLGIVFAILSLLEAKKAGKQPTLAYVAFGLVAVGIVLNIIGFASGWYDFSASTAP</sequence>
<protein>
    <recommendedName>
        <fullName evidence="4">DUF4190 domain-containing protein</fullName>
    </recommendedName>
</protein>
<comment type="caution">
    <text evidence="2">The sequence shown here is derived from an EMBL/GenBank/DDBJ whole genome shotgun (WGS) entry which is preliminary data.</text>
</comment>
<dbReference type="EMBL" id="BOOY01000026">
    <property type="protein sequence ID" value="GIJ04248.1"/>
    <property type="molecule type" value="Genomic_DNA"/>
</dbReference>